<gene>
    <name evidence="4" type="ORF">BBK91_023110</name>
    <name evidence="3" type="ORF">BBL17_002670</name>
</gene>
<accession>A0ABD6HED8</accession>
<evidence type="ECO:0000313" key="4">
    <source>
        <dbReference type="EMBL" id="MUP12756.1"/>
    </source>
</evidence>
<dbReference type="InterPro" id="IPR011010">
    <property type="entry name" value="DNA_brk_join_enz"/>
</dbReference>
<dbReference type="AlphaFoldDB" id="A0ABD6HED8"/>
<evidence type="ECO:0000313" key="5">
    <source>
        <dbReference type="Proteomes" id="UP000179454"/>
    </source>
</evidence>
<feature type="domain" description="Tyr recombinase" evidence="2">
    <location>
        <begin position="23"/>
        <end position="206"/>
    </location>
</feature>
<dbReference type="SUPFAM" id="SSF56349">
    <property type="entry name" value="DNA breaking-rejoining enzymes"/>
    <property type="match status" value="1"/>
</dbReference>
<dbReference type="InterPro" id="IPR002104">
    <property type="entry name" value="Integrase_catalytic"/>
</dbReference>
<keyword evidence="1" id="KW-0233">DNA recombination</keyword>
<sequence>MGISQYDPAALGRPAWNAGKQVGVKKPLKQRQIWAVRFFLDREGRMRDRALFDLAIDSKLRGCDLVKIKIGALVTGHEIRTRAMVVQQKTGRPVQFEITTEVRASLLAWLQRRGGTVDDYAFPSRVDHTDHLSTRQYARLVDEWVTAIGLRREDYGTHSLRRTKAAMIYKATGNLRAIQILLGHTKIENTVRYLGVDIEDTLELAERTEI</sequence>
<evidence type="ECO:0000256" key="1">
    <source>
        <dbReference type="ARBA" id="ARBA00023172"/>
    </source>
</evidence>
<dbReference type="EMBL" id="MBFA02000020">
    <property type="protein sequence ID" value="MUP12756.1"/>
    <property type="molecule type" value="Genomic_DNA"/>
</dbReference>
<proteinExistence type="predicted"/>
<dbReference type="Proteomes" id="UP000179536">
    <property type="component" value="Unassembled WGS sequence"/>
</dbReference>
<keyword evidence="5" id="KW-1185">Reference proteome</keyword>
<dbReference type="Gene3D" id="1.10.443.10">
    <property type="entry name" value="Intergrase catalytic core"/>
    <property type="match status" value="1"/>
</dbReference>
<dbReference type="Pfam" id="PF00589">
    <property type="entry name" value="Phage_integrase"/>
    <property type="match status" value="1"/>
</dbReference>
<dbReference type="PROSITE" id="PS51898">
    <property type="entry name" value="TYR_RECOMBINASE"/>
    <property type="match status" value="1"/>
</dbReference>
<dbReference type="Proteomes" id="UP000179454">
    <property type="component" value="Unassembled WGS sequence"/>
</dbReference>
<organism evidence="4 6">
    <name type="scientific">Agrobacterium vitis</name>
    <name type="common">Rhizobium vitis</name>
    <dbReference type="NCBI Taxonomy" id="373"/>
    <lineage>
        <taxon>Bacteria</taxon>
        <taxon>Pseudomonadati</taxon>
        <taxon>Pseudomonadota</taxon>
        <taxon>Alphaproteobacteria</taxon>
        <taxon>Hyphomicrobiales</taxon>
        <taxon>Rhizobiaceae</taxon>
        <taxon>Rhizobium/Agrobacterium group</taxon>
        <taxon>Agrobacterium</taxon>
    </lineage>
</organism>
<dbReference type="GO" id="GO:0006310">
    <property type="term" value="P:DNA recombination"/>
    <property type="evidence" value="ECO:0007669"/>
    <property type="project" value="UniProtKB-KW"/>
</dbReference>
<dbReference type="RefSeq" id="WP_015914896.1">
    <property type="nucleotide sequence ID" value="NZ_MBFA02000020.1"/>
</dbReference>
<evidence type="ECO:0000313" key="3">
    <source>
        <dbReference type="EMBL" id="MUO40705.1"/>
    </source>
</evidence>
<reference evidence="5 6" key="1">
    <citation type="submission" date="2019-11" db="EMBL/GenBank/DDBJ databases">
        <title>Whole-genome sequencing of Allorhizobium vitis.</title>
        <authorList>
            <person name="Gan H.M."/>
            <person name="Savka M.A."/>
        </authorList>
    </citation>
    <scope>NUCLEOTIDE SEQUENCE [LARGE SCALE GENOMIC DNA]</scope>
    <source>
        <strain evidence="4 6">RF2/1</strain>
        <strain evidence="3 5">T1/7</strain>
    </source>
</reference>
<comment type="caution">
    <text evidence="4">The sequence shown here is derived from an EMBL/GenBank/DDBJ whole genome shotgun (WGS) entry which is preliminary data.</text>
</comment>
<dbReference type="InterPro" id="IPR013762">
    <property type="entry name" value="Integrase-like_cat_sf"/>
</dbReference>
<evidence type="ECO:0000313" key="6">
    <source>
        <dbReference type="Proteomes" id="UP000179536"/>
    </source>
</evidence>
<evidence type="ECO:0000259" key="2">
    <source>
        <dbReference type="PROSITE" id="PS51898"/>
    </source>
</evidence>
<dbReference type="EMBL" id="MBFE02000002">
    <property type="protein sequence ID" value="MUO40705.1"/>
    <property type="molecule type" value="Genomic_DNA"/>
</dbReference>
<protein>
    <submittedName>
        <fullName evidence="4">Tyrosine-type recombinase/integrase</fullName>
    </submittedName>
</protein>
<name>A0ABD6HED8_AGRVI</name>